<dbReference type="Proteomes" id="UP000292082">
    <property type="component" value="Unassembled WGS sequence"/>
</dbReference>
<protein>
    <submittedName>
        <fullName evidence="1">Uncharacterized protein</fullName>
    </submittedName>
</protein>
<name>A0A4Q9QBV4_9APHY</name>
<evidence type="ECO:0000313" key="2">
    <source>
        <dbReference type="Proteomes" id="UP000292082"/>
    </source>
</evidence>
<reference evidence="1 2" key="1">
    <citation type="submission" date="2019-01" db="EMBL/GenBank/DDBJ databases">
        <title>Draft genome sequences of three monokaryotic isolates of the white-rot basidiomycete fungus Dichomitus squalens.</title>
        <authorList>
            <consortium name="DOE Joint Genome Institute"/>
            <person name="Lopez S.C."/>
            <person name="Andreopoulos B."/>
            <person name="Pangilinan J."/>
            <person name="Lipzen A."/>
            <person name="Riley R."/>
            <person name="Ahrendt S."/>
            <person name="Ng V."/>
            <person name="Barry K."/>
            <person name="Daum C."/>
            <person name="Grigoriev I.V."/>
            <person name="Hilden K.S."/>
            <person name="Makela M.R."/>
            <person name="de Vries R.P."/>
        </authorList>
    </citation>
    <scope>NUCLEOTIDE SEQUENCE [LARGE SCALE GENOMIC DNA]</scope>
    <source>
        <strain evidence="1 2">CBS 464.89</strain>
    </source>
</reference>
<keyword evidence="2" id="KW-1185">Reference proteome</keyword>
<dbReference type="EMBL" id="ML145085">
    <property type="protein sequence ID" value="TBU65212.1"/>
    <property type="molecule type" value="Genomic_DNA"/>
</dbReference>
<gene>
    <name evidence="1" type="ORF">BD310DRAFT_306516</name>
</gene>
<accession>A0A4Q9QBV4</accession>
<dbReference type="AlphaFoldDB" id="A0A4Q9QBV4"/>
<sequence length="222" mass="25025">MGCTCCSRPHPPLYAMSCSSPRAMNRRELLRTLGAVAVVAGKIVTGTLAVGEVFLVVEVDADFFLCLAKCVFDARRCSVRPIGASSFVGDDCSCRSSWGFKRSYAALKRRLERQCGRWSPTLSRYQNVMHEHVLRLWTGGRCYVAWALWVHESWNGHVSQCIERTGAGTLLKDTRSHTSRRFPRSAKSAEPRRWTVTAFEDHSNILALPPRTWRHEHNCSAP</sequence>
<evidence type="ECO:0000313" key="1">
    <source>
        <dbReference type="EMBL" id="TBU65212.1"/>
    </source>
</evidence>
<proteinExistence type="predicted"/>
<organism evidence="1 2">
    <name type="scientific">Dichomitus squalens</name>
    <dbReference type="NCBI Taxonomy" id="114155"/>
    <lineage>
        <taxon>Eukaryota</taxon>
        <taxon>Fungi</taxon>
        <taxon>Dikarya</taxon>
        <taxon>Basidiomycota</taxon>
        <taxon>Agaricomycotina</taxon>
        <taxon>Agaricomycetes</taxon>
        <taxon>Polyporales</taxon>
        <taxon>Polyporaceae</taxon>
        <taxon>Dichomitus</taxon>
    </lineage>
</organism>